<dbReference type="PANTHER" id="PTHR48182:SF2">
    <property type="entry name" value="PROTEIN SERAC1"/>
    <property type="match status" value="1"/>
</dbReference>
<dbReference type="EMBL" id="JBBBZM010000172">
    <property type="protein sequence ID" value="KAL0632385.1"/>
    <property type="molecule type" value="Genomic_DNA"/>
</dbReference>
<dbReference type="Proteomes" id="UP001447188">
    <property type="component" value="Unassembled WGS sequence"/>
</dbReference>
<evidence type="ECO:0000256" key="2">
    <source>
        <dbReference type="ARBA" id="ARBA00004240"/>
    </source>
</evidence>
<sequence length="168" mass="18674">MAHAQPKFESIKNTTYGIVFLGTPHRGSDLASLAETVAKIASVAFGKRKIQTQLLKTLRENSQQLQDLAEEFTELHSLYKIVTCFEQKKTAFSKGFFSKTEIVVPESSAKLAIEGETLVAMNTDHRNICKFDSRDDSQYAKVKNRIAELANEAPDAVKTRLKPGNVPT</sequence>
<comment type="caution">
    <text evidence="7">The sequence shown here is derived from an EMBL/GenBank/DDBJ whole genome shotgun (WGS) entry which is preliminary data.</text>
</comment>
<dbReference type="InterPro" id="IPR029058">
    <property type="entry name" value="AB_hydrolase_fold"/>
</dbReference>
<accession>A0ABR3G8V8</accession>
<gene>
    <name evidence="7" type="ORF">Q9L58_008746</name>
</gene>
<name>A0ABR3G8V8_9PEZI</name>
<evidence type="ECO:0000256" key="4">
    <source>
        <dbReference type="ARBA" id="ARBA00022824"/>
    </source>
</evidence>
<reference evidence="7 8" key="1">
    <citation type="submission" date="2024-02" db="EMBL/GenBank/DDBJ databases">
        <title>Discinaceae phylogenomics.</title>
        <authorList>
            <person name="Dirks A.C."/>
            <person name="James T.Y."/>
        </authorList>
    </citation>
    <scope>NUCLEOTIDE SEQUENCE [LARGE SCALE GENOMIC DNA]</scope>
    <source>
        <strain evidence="7 8">ACD0624</strain>
    </source>
</reference>
<dbReference type="InterPro" id="IPR052374">
    <property type="entry name" value="SERAC1"/>
</dbReference>
<dbReference type="PANTHER" id="PTHR48182">
    <property type="entry name" value="PROTEIN SERAC1"/>
    <property type="match status" value="1"/>
</dbReference>
<evidence type="ECO:0000256" key="1">
    <source>
        <dbReference type="ARBA" id="ARBA00004173"/>
    </source>
</evidence>
<evidence type="ECO:0000313" key="7">
    <source>
        <dbReference type="EMBL" id="KAL0632385.1"/>
    </source>
</evidence>
<organism evidence="7 8">
    <name type="scientific">Discina gigas</name>
    <dbReference type="NCBI Taxonomy" id="1032678"/>
    <lineage>
        <taxon>Eukaryota</taxon>
        <taxon>Fungi</taxon>
        <taxon>Dikarya</taxon>
        <taxon>Ascomycota</taxon>
        <taxon>Pezizomycotina</taxon>
        <taxon>Pezizomycetes</taxon>
        <taxon>Pezizales</taxon>
        <taxon>Discinaceae</taxon>
        <taxon>Discina</taxon>
    </lineage>
</organism>
<evidence type="ECO:0000256" key="3">
    <source>
        <dbReference type="ARBA" id="ARBA00004370"/>
    </source>
</evidence>
<protein>
    <submittedName>
        <fullName evidence="7">Uncharacterized protein</fullName>
    </submittedName>
</protein>
<dbReference type="Gene3D" id="3.40.50.1820">
    <property type="entry name" value="alpha/beta hydrolase"/>
    <property type="match status" value="1"/>
</dbReference>
<keyword evidence="4" id="KW-0256">Endoplasmic reticulum</keyword>
<proteinExistence type="predicted"/>
<keyword evidence="8" id="KW-1185">Reference proteome</keyword>
<evidence type="ECO:0000256" key="5">
    <source>
        <dbReference type="ARBA" id="ARBA00023128"/>
    </source>
</evidence>
<comment type="subcellular location">
    <subcellularLocation>
        <location evidence="2">Endoplasmic reticulum</location>
    </subcellularLocation>
    <subcellularLocation>
        <location evidence="3">Membrane</location>
    </subcellularLocation>
    <subcellularLocation>
        <location evidence="1">Mitochondrion</location>
    </subcellularLocation>
</comment>
<evidence type="ECO:0000313" key="8">
    <source>
        <dbReference type="Proteomes" id="UP001447188"/>
    </source>
</evidence>
<evidence type="ECO:0000256" key="6">
    <source>
        <dbReference type="ARBA" id="ARBA00023136"/>
    </source>
</evidence>
<keyword evidence="5" id="KW-0496">Mitochondrion</keyword>
<keyword evidence="6" id="KW-0472">Membrane</keyword>